<dbReference type="OrthoDB" id="680656at2"/>
<reference evidence="1 2" key="1">
    <citation type="submission" date="2017-10" db="EMBL/GenBank/DDBJ databases">
        <title>Paenichitinophaga pekingensis gen. nov., sp. nov., isolated from activated sludge.</title>
        <authorList>
            <person name="Jin D."/>
            <person name="Kong X."/>
            <person name="Deng Y."/>
            <person name="Bai Z."/>
        </authorList>
    </citation>
    <scope>NUCLEOTIDE SEQUENCE [LARGE SCALE GENOMIC DNA]</scope>
    <source>
        <strain evidence="1 2">13</strain>
    </source>
</reference>
<name>A0A291QUH0_9BACT</name>
<dbReference type="KEGG" id="cbae:COR50_10220"/>
<keyword evidence="2" id="KW-1185">Reference proteome</keyword>
<evidence type="ECO:0000313" key="1">
    <source>
        <dbReference type="EMBL" id="ATL47513.1"/>
    </source>
</evidence>
<dbReference type="EMBL" id="CP023777">
    <property type="protein sequence ID" value="ATL47513.1"/>
    <property type="molecule type" value="Genomic_DNA"/>
</dbReference>
<protein>
    <recommendedName>
        <fullName evidence="3">Sugar-binding protein</fullName>
    </recommendedName>
</protein>
<accession>A0A291QUH0</accession>
<proteinExistence type="predicted"/>
<sequence length="1005" mass="112079">MNVRAQNNYYESPQKPSYLVKSPNTAILDKFGDYDVSLFSGVPNISIPLYTIKSGGLEIPISLVYHASGIRIYDYPSWVGSGWALDVGGNVSRQLVGLPDEIPTYGYLSGATRKSLDLDPYQTTSGASADYNYLVRLNKGEVDFGADIYSYNLPGMSGKFYFDTDSSFSPVLIPYSPVKIERLNIPGLGFRVFDQGGNQFSFYDTEVSSFWRGDDYGGRTDFYTSSWVLNSIVSATKLDTISFSYSSQSNNGPYERSDTWVVDDYIDNIDIPSGGCTTADGFTGYTYSSDYSSTFSQSTTFSKDINEINFKNGRVVFILDSLVRQDFGATNSNMALAAIKVYEKGYNVAERLIRTINLHHSYFISGTNANSKRLRLDSITINGSDGLVSSKYKLEYNTSSSLPAAYVNTSANASTAKDLWGYYNGSNSQTTIPGRTIDVKPTLVGGSTTQVTIGTTGAREPNESYAQAGILKRIYFPTGGFTDFEYELNRYKDDNDNMKLAGGLRVKSISSYTGLGSDPVVKKYKYGEGESGYGRANFFIADYFFYDEQKCKYYYNEMHCATNDQPAFISSGPILSATKRRRNYFSNPTVGVSGTDGIPVVYSTVTEYIYDNVNSKSNGKTVYQFRDAVDHFYGFSGSLAFVVSNAINRGQLLKKTIYKNSGSSSFQKVQETENVYNATSLDGLQGRFGGLLLHKNNVTENVYDITMGYWPPTETIASDDWTYYNIYYETDDNYLTRTITRNYDELDEGVYLSDTVSFEYNNIIHQQPSIITYSNSNGEPIKVYNKYPADYIQPGSSYTGNGILDSLLSYNMQTSVVEKWKTIKHGALEFTTAGFVNKYQQLPNDKIVLKEQDRLKVQEGNTSFIQSHINSGSLEIDPNYEAKVHYGNYDEYANPTQVNIDGDIPETILWGYRGEYPVAKIVGATYNEVEPYLDQEILDFPANDGVLLNHLNAIRSSLPATHVSAYTFSPLTGMTSETAPNGRAIYFWYDNIGRLSIVVDNEGKL</sequence>
<organism evidence="1 2">
    <name type="scientific">Chitinophaga caeni</name>
    <dbReference type="NCBI Taxonomy" id="2029983"/>
    <lineage>
        <taxon>Bacteria</taxon>
        <taxon>Pseudomonadati</taxon>
        <taxon>Bacteroidota</taxon>
        <taxon>Chitinophagia</taxon>
        <taxon>Chitinophagales</taxon>
        <taxon>Chitinophagaceae</taxon>
        <taxon>Chitinophaga</taxon>
    </lineage>
</organism>
<gene>
    <name evidence="1" type="ORF">COR50_10220</name>
</gene>
<evidence type="ECO:0008006" key="3">
    <source>
        <dbReference type="Google" id="ProtNLM"/>
    </source>
</evidence>
<dbReference type="AlphaFoldDB" id="A0A291QUH0"/>
<dbReference type="Proteomes" id="UP000220133">
    <property type="component" value="Chromosome"/>
</dbReference>
<evidence type="ECO:0000313" key="2">
    <source>
        <dbReference type="Proteomes" id="UP000220133"/>
    </source>
</evidence>